<feature type="compositionally biased region" description="Basic and acidic residues" evidence="1">
    <location>
        <begin position="24"/>
        <end position="53"/>
    </location>
</feature>
<dbReference type="Pfam" id="PF11776">
    <property type="entry name" value="RcnB"/>
    <property type="match status" value="1"/>
</dbReference>
<protein>
    <recommendedName>
        <fullName evidence="6">Transmembrane signal peptide protein</fullName>
    </recommendedName>
</protein>
<evidence type="ECO:0000313" key="4">
    <source>
        <dbReference type="EMBL" id="GLS15816.1"/>
    </source>
</evidence>
<dbReference type="InterPro" id="IPR024572">
    <property type="entry name" value="RcnB"/>
</dbReference>
<name>A0ABQ6CC32_9BURK</name>
<evidence type="ECO:0000256" key="1">
    <source>
        <dbReference type="SAM" id="MobiDB-lite"/>
    </source>
</evidence>
<proteinExistence type="predicted"/>
<dbReference type="Proteomes" id="UP001156903">
    <property type="component" value="Unassembled WGS sequence"/>
</dbReference>
<dbReference type="RefSeq" id="WP_284308636.1">
    <property type="nucleotide sequence ID" value="NZ_BSPB01000034.1"/>
</dbReference>
<evidence type="ECO:0008006" key="6">
    <source>
        <dbReference type="Google" id="ProtNLM"/>
    </source>
</evidence>
<feature type="region of interest" description="Disordered" evidence="1">
    <location>
        <begin position="24"/>
        <end position="72"/>
    </location>
</feature>
<evidence type="ECO:0000256" key="3">
    <source>
        <dbReference type="SAM" id="SignalP"/>
    </source>
</evidence>
<keyword evidence="2" id="KW-0812">Transmembrane</keyword>
<keyword evidence="2" id="KW-1133">Transmembrane helix</keyword>
<feature type="transmembrane region" description="Helical" evidence="2">
    <location>
        <begin position="99"/>
        <end position="121"/>
    </location>
</feature>
<comment type="caution">
    <text evidence="4">The sequence shown here is derived from an EMBL/GenBank/DDBJ whole genome shotgun (WGS) entry which is preliminary data.</text>
</comment>
<evidence type="ECO:0000313" key="5">
    <source>
        <dbReference type="Proteomes" id="UP001156903"/>
    </source>
</evidence>
<organism evidence="4 5">
    <name type="scientific">Hydrogenophaga electricum</name>
    <dbReference type="NCBI Taxonomy" id="1230953"/>
    <lineage>
        <taxon>Bacteria</taxon>
        <taxon>Pseudomonadati</taxon>
        <taxon>Pseudomonadota</taxon>
        <taxon>Betaproteobacteria</taxon>
        <taxon>Burkholderiales</taxon>
        <taxon>Comamonadaceae</taxon>
        <taxon>Hydrogenophaga</taxon>
    </lineage>
</organism>
<sequence length="123" mass="14285">MQRRTLFQALLAAGAGALALPAMARDHKDWPPSARHDDRKDKPPQFNPHDDRRHPRYHNARSHAFGRGRPLPSEFRSRHYVVTDYRRYRLPRPARHQHWVQVGPDFVLVMATTGLIVNVVLGR</sequence>
<keyword evidence="5" id="KW-1185">Reference proteome</keyword>
<dbReference type="Gene3D" id="3.10.450.160">
    <property type="entry name" value="inner membrane protein cigr"/>
    <property type="match status" value="1"/>
</dbReference>
<keyword evidence="2" id="KW-0472">Membrane</keyword>
<keyword evidence="3" id="KW-0732">Signal</keyword>
<evidence type="ECO:0000256" key="2">
    <source>
        <dbReference type="SAM" id="Phobius"/>
    </source>
</evidence>
<feature type="compositionally biased region" description="Basic residues" evidence="1">
    <location>
        <begin position="54"/>
        <end position="66"/>
    </location>
</feature>
<feature type="chain" id="PRO_5046929329" description="Transmembrane signal peptide protein" evidence="3">
    <location>
        <begin position="25"/>
        <end position="123"/>
    </location>
</feature>
<gene>
    <name evidence="4" type="ORF">GCM10007935_32530</name>
</gene>
<accession>A0ABQ6CC32</accession>
<feature type="signal peptide" evidence="3">
    <location>
        <begin position="1"/>
        <end position="24"/>
    </location>
</feature>
<dbReference type="EMBL" id="BSPB01000034">
    <property type="protein sequence ID" value="GLS15816.1"/>
    <property type="molecule type" value="Genomic_DNA"/>
</dbReference>
<reference evidence="5" key="1">
    <citation type="journal article" date="2019" name="Int. J. Syst. Evol. Microbiol.">
        <title>The Global Catalogue of Microorganisms (GCM) 10K type strain sequencing project: providing services to taxonomists for standard genome sequencing and annotation.</title>
        <authorList>
            <consortium name="The Broad Institute Genomics Platform"/>
            <consortium name="The Broad Institute Genome Sequencing Center for Infectious Disease"/>
            <person name="Wu L."/>
            <person name="Ma J."/>
        </authorList>
    </citation>
    <scope>NUCLEOTIDE SEQUENCE [LARGE SCALE GENOMIC DNA]</scope>
    <source>
        <strain evidence="5">NBRC 109341</strain>
    </source>
</reference>